<dbReference type="InterPro" id="IPR012899">
    <property type="entry name" value="LTXXQ"/>
</dbReference>
<dbReference type="RefSeq" id="WP_243067652.1">
    <property type="nucleotide sequence ID" value="NZ_JAIVFK010000016.1"/>
</dbReference>
<comment type="caution">
    <text evidence="2">The sequence shown here is derived from an EMBL/GenBank/DDBJ whole genome shotgun (WGS) entry which is preliminary data.</text>
</comment>
<feature type="compositionally biased region" description="Basic and acidic residues" evidence="1">
    <location>
        <begin position="124"/>
        <end position="141"/>
    </location>
</feature>
<proteinExistence type="predicted"/>
<name>A0ABS9Z9I3_9HYPH</name>
<dbReference type="EMBL" id="JAIVFP010000001">
    <property type="protein sequence ID" value="MCI4683716.1"/>
    <property type="molecule type" value="Genomic_DNA"/>
</dbReference>
<gene>
    <name evidence="2" type="ORF">K2U94_13240</name>
</gene>
<protein>
    <submittedName>
        <fullName evidence="2">Spy/CpxP family protein refolding chaperone</fullName>
    </submittedName>
</protein>
<organism evidence="2 3">
    <name type="scientific">Candidatus Rhodoblastus alkanivorans</name>
    <dbReference type="NCBI Taxonomy" id="2954117"/>
    <lineage>
        <taxon>Bacteria</taxon>
        <taxon>Pseudomonadati</taxon>
        <taxon>Pseudomonadota</taxon>
        <taxon>Alphaproteobacteria</taxon>
        <taxon>Hyphomicrobiales</taxon>
        <taxon>Rhodoblastaceae</taxon>
        <taxon>Rhodoblastus</taxon>
    </lineage>
</organism>
<evidence type="ECO:0000313" key="2">
    <source>
        <dbReference type="EMBL" id="MCI4683716.1"/>
    </source>
</evidence>
<evidence type="ECO:0000256" key="1">
    <source>
        <dbReference type="SAM" id="MobiDB-lite"/>
    </source>
</evidence>
<evidence type="ECO:0000313" key="3">
    <source>
        <dbReference type="Proteomes" id="UP001139104"/>
    </source>
</evidence>
<keyword evidence="3" id="KW-1185">Reference proteome</keyword>
<accession>A0ABS9Z9I3</accession>
<reference evidence="2" key="1">
    <citation type="journal article" date="2022" name="ISME J.">
        <title>Identification of active gaseous-alkane degraders at natural gas seeps.</title>
        <authorList>
            <person name="Farhan Ul Haque M."/>
            <person name="Hernandez M."/>
            <person name="Crombie A.T."/>
            <person name="Murrell J.C."/>
        </authorList>
    </citation>
    <scope>NUCLEOTIDE SEQUENCE</scope>
    <source>
        <strain evidence="2">PC2</strain>
    </source>
</reference>
<sequence>MSRDGARVDSAFRKNSWEHEMRKFLITGLAGLALTGAAGLNALHAQTSDKPPPPQAEPMMKTSPLQAAPTTAPADNQIANDVDARVAQLKASLHLTVGQEKNWPALRIALHDDGIAQLKAGLESAERPRRQERGDQDRSQRPNDVALLREMAASLTARGASLKELADAADPLYVSLDDRQRRELFQFLRSDFELRRR</sequence>
<feature type="region of interest" description="Disordered" evidence="1">
    <location>
        <begin position="120"/>
        <end position="144"/>
    </location>
</feature>
<dbReference type="Pfam" id="PF07813">
    <property type="entry name" value="LTXXQ"/>
    <property type="match status" value="1"/>
</dbReference>
<dbReference type="Proteomes" id="UP001139104">
    <property type="component" value="Unassembled WGS sequence"/>
</dbReference>